<evidence type="ECO:0008006" key="4">
    <source>
        <dbReference type="Google" id="ProtNLM"/>
    </source>
</evidence>
<feature type="chain" id="PRO_5028955980" description="Type IX secretion system membrane protein PorP/SprF" evidence="1">
    <location>
        <begin position="18"/>
        <end position="282"/>
    </location>
</feature>
<evidence type="ECO:0000313" key="3">
    <source>
        <dbReference type="Proteomes" id="UP000479293"/>
    </source>
</evidence>
<feature type="signal peptide" evidence="1">
    <location>
        <begin position="1"/>
        <end position="17"/>
    </location>
</feature>
<organism evidence="2 3">
    <name type="scientific">Salmonirosea aquatica</name>
    <dbReference type="NCBI Taxonomy" id="2654236"/>
    <lineage>
        <taxon>Bacteria</taxon>
        <taxon>Pseudomonadati</taxon>
        <taxon>Bacteroidota</taxon>
        <taxon>Cytophagia</taxon>
        <taxon>Cytophagales</taxon>
        <taxon>Spirosomataceae</taxon>
        <taxon>Salmonirosea</taxon>
    </lineage>
</organism>
<accession>A0A7C9BD68</accession>
<evidence type="ECO:0000256" key="1">
    <source>
        <dbReference type="SAM" id="SignalP"/>
    </source>
</evidence>
<proteinExistence type="predicted"/>
<dbReference type="Gene3D" id="2.40.160.60">
    <property type="entry name" value="Outer membrane protein transport protein (OMPP1/FadL/TodX)"/>
    <property type="match status" value="1"/>
</dbReference>
<protein>
    <recommendedName>
        <fullName evidence="4">Type IX secretion system membrane protein PorP/SprF</fullName>
    </recommendedName>
</protein>
<sequence length="282" mass="30811">MLWCRVLFLVIAFPSLALPNQDDFPIGARAWAMANAVVAQSDRYALINNIAGLATQHEASVFSSYHSYYGFDGVNTLAFGIVVPIRDELATGFSMQRFGDKLYNELSFGLGVAHRINRISLGLKINYRQIAVNAPSLSLSKKALVVEMGGIAQLSSTVYLGAHVYNLAQGTFSGEGSEKLPTVLKTGLSYIPIESLRLSAEFVKNTDYAASLRAGLEYEIIPNLYVRTGIASKPYTNHFGLGFVGGTFAVDYAASSHPQLGWSHHFTLAYAWKKEEVGKKDL</sequence>
<dbReference type="AlphaFoldDB" id="A0A7C9BD68"/>
<reference evidence="2 3" key="1">
    <citation type="submission" date="2019-10" db="EMBL/GenBank/DDBJ databases">
        <title>Draft Genome Sequence of Cytophagaceae sp. SJW1-29.</title>
        <authorList>
            <person name="Choi A."/>
        </authorList>
    </citation>
    <scope>NUCLEOTIDE SEQUENCE [LARGE SCALE GENOMIC DNA]</scope>
    <source>
        <strain evidence="2 3">SJW1-29</strain>
    </source>
</reference>
<dbReference type="EMBL" id="WHLY01000002">
    <property type="protein sequence ID" value="MPR34556.1"/>
    <property type="molecule type" value="Genomic_DNA"/>
</dbReference>
<gene>
    <name evidence="2" type="ORF">GBK04_14615</name>
</gene>
<comment type="caution">
    <text evidence="2">The sequence shown here is derived from an EMBL/GenBank/DDBJ whole genome shotgun (WGS) entry which is preliminary data.</text>
</comment>
<name>A0A7C9BD68_9BACT</name>
<keyword evidence="3" id="KW-1185">Reference proteome</keyword>
<dbReference type="RefSeq" id="WP_152760879.1">
    <property type="nucleotide sequence ID" value="NZ_WHLY01000002.1"/>
</dbReference>
<dbReference type="Proteomes" id="UP000479293">
    <property type="component" value="Unassembled WGS sequence"/>
</dbReference>
<evidence type="ECO:0000313" key="2">
    <source>
        <dbReference type="EMBL" id="MPR34556.1"/>
    </source>
</evidence>
<keyword evidence="1" id="KW-0732">Signal</keyword>